<sequence>MTPNAGFRERMMAAKQAWVRMAVGPLALAWGLAGCGGNKTAVSCQVLDPALPWYGTNRTQLDGLMKTYGHCAGAYDEAKKPIAAFDWDNTVIKNDVGDATFFYMLAHDEVFQPPGKNWRLTSHLLTGEAVAALDAACGALAEAGTRLPTSSNPACAQELLSIYSEAKTTTGQAAWAGWNYRRMEPSYAWFAQLLAGHTRAEVKALAEAAMAENLRNPIDAKQTVGTASVTHWVRVPDQMKDLLASLQANGFDVWVVSASPQAVVEPWAQSVGIDASHVIGIRTLEAGGRLTSNLEGCGDVPDGTNDGQGQVTGNSLITYIDGKRCWINKVLFGVTGAEALQPNPDLSKRPLFAAGDSDTDLTFMRDATALRLAINRNKKELMCNAYRNDDGRWLINPMFLQPRPQQAAPYACATAACKSADGASIPCTDGMGALIPDQTDTVF</sequence>
<accession>A0A1H7SNF5</accession>
<dbReference type="PANTHER" id="PTHR43344:SF2">
    <property type="entry name" value="PHOSPHOSERINE PHOSPHATASE"/>
    <property type="match status" value="1"/>
</dbReference>
<comment type="cofactor">
    <cofactor evidence="1">
        <name>Mg(2+)</name>
        <dbReference type="ChEBI" id="CHEBI:18420"/>
    </cofactor>
</comment>
<comment type="catalytic activity">
    <reaction evidence="9">
        <text>O-phospho-L-serine + H2O = L-serine + phosphate</text>
        <dbReference type="Rhea" id="RHEA:21208"/>
        <dbReference type="ChEBI" id="CHEBI:15377"/>
        <dbReference type="ChEBI" id="CHEBI:33384"/>
        <dbReference type="ChEBI" id="CHEBI:43474"/>
        <dbReference type="ChEBI" id="CHEBI:57524"/>
        <dbReference type="EC" id="3.1.3.3"/>
    </reaction>
</comment>
<evidence type="ECO:0000256" key="2">
    <source>
        <dbReference type="ARBA" id="ARBA00005135"/>
    </source>
</evidence>
<dbReference type="GO" id="GO:0000287">
    <property type="term" value="F:magnesium ion binding"/>
    <property type="evidence" value="ECO:0007669"/>
    <property type="project" value="TreeGrafter"/>
</dbReference>
<gene>
    <name evidence="11" type="ORF">SAMN05444354_10859</name>
</gene>
<evidence type="ECO:0000256" key="4">
    <source>
        <dbReference type="ARBA" id="ARBA00022605"/>
    </source>
</evidence>
<evidence type="ECO:0000256" key="3">
    <source>
        <dbReference type="ARBA" id="ARBA00012640"/>
    </source>
</evidence>
<evidence type="ECO:0000256" key="6">
    <source>
        <dbReference type="ARBA" id="ARBA00022801"/>
    </source>
</evidence>
<proteinExistence type="predicted"/>
<dbReference type="OrthoDB" id="1633110at2"/>
<protein>
    <recommendedName>
        <fullName evidence="3">phosphoserine phosphatase</fullName>
        <ecNumber evidence="3">3.1.3.3</ecNumber>
    </recommendedName>
</protein>
<evidence type="ECO:0000256" key="1">
    <source>
        <dbReference type="ARBA" id="ARBA00001946"/>
    </source>
</evidence>
<keyword evidence="4" id="KW-0028">Amino-acid biosynthesis</keyword>
<evidence type="ECO:0000256" key="8">
    <source>
        <dbReference type="ARBA" id="ARBA00023299"/>
    </source>
</evidence>
<dbReference type="PANTHER" id="PTHR43344">
    <property type="entry name" value="PHOSPHOSERINE PHOSPHATASE"/>
    <property type="match status" value="1"/>
</dbReference>
<dbReference type="Pfam" id="PF12710">
    <property type="entry name" value="HAD"/>
    <property type="match status" value="1"/>
</dbReference>
<dbReference type="AlphaFoldDB" id="A0A1H7SNF5"/>
<dbReference type="InterPro" id="IPR036412">
    <property type="entry name" value="HAD-like_sf"/>
</dbReference>
<evidence type="ECO:0000313" key="11">
    <source>
        <dbReference type="EMBL" id="SEL74008.1"/>
    </source>
</evidence>
<dbReference type="Gene3D" id="3.40.50.1000">
    <property type="entry name" value="HAD superfamily/HAD-like"/>
    <property type="match status" value="2"/>
</dbReference>
<dbReference type="EC" id="3.1.3.3" evidence="3"/>
<comment type="pathway">
    <text evidence="2">Amino-acid biosynthesis; L-serine biosynthesis; L-serine from 3-phospho-D-glycerate: step 3/3.</text>
</comment>
<dbReference type="GO" id="GO:0006564">
    <property type="term" value="P:L-serine biosynthetic process"/>
    <property type="evidence" value="ECO:0007669"/>
    <property type="project" value="UniProtKB-KW"/>
</dbReference>
<dbReference type="GO" id="GO:0036424">
    <property type="term" value="F:L-phosphoserine phosphatase activity"/>
    <property type="evidence" value="ECO:0007669"/>
    <property type="project" value="TreeGrafter"/>
</dbReference>
<keyword evidence="8" id="KW-0718">Serine biosynthesis</keyword>
<keyword evidence="7" id="KW-0460">Magnesium</keyword>
<keyword evidence="12" id="KW-1185">Reference proteome</keyword>
<organism evidence="11 12">
    <name type="scientific">Stigmatella aurantiaca</name>
    <dbReference type="NCBI Taxonomy" id="41"/>
    <lineage>
        <taxon>Bacteria</taxon>
        <taxon>Pseudomonadati</taxon>
        <taxon>Myxococcota</taxon>
        <taxon>Myxococcia</taxon>
        <taxon>Myxococcales</taxon>
        <taxon>Cystobacterineae</taxon>
        <taxon>Archangiaceae</taxon>
        <taxon>Stigmatella</taxon>
    </lineage>
</organism>
<evidence type="ECO:0000256" key="5">
    <source>
        <dbReference type="ARBA" id="ARBA00022723"/>
    </source>
</evidence>
<name>A0A1H7SNF5_STIAU</name>
<dbReference type="GO" id="GO:0005737">
    <property type="term" value="C:cytoplasm"/>
    <property type="evidence" value="ECO:0007669"/>
    <property type="project" value="TreeGrafter"/>
</dbReference>
<evidence type="ECO:0000256" key="10">
    <source>
        <dbReference type="ARBA" id="ARBA00048523"/>
    </source>
</evidence>
<evidence type="ECO:0000256" key="9">
    <source>
        <dbReference type="ARBA" id="ARBA00048138"/>
    </source>
</evidence>
<dbReference type="InterPro" id="IPR023214">
    <property type="entry name" value="HAD_sf"/>
</dbReference>
<dbReference type="Proteomes" id="UP000182719">
    <property type="component" value="Unassembled WGS sequence"/>
</dbReference>
<dbReference type="InterPro" id="IPR050582">
    <property type="entry name" value="HAD-like_SerB"/>
</dbReference>
<dbReference type="EMBL" id="FOAP01000008">
    <property type="protein sequence ID" value="SEL74008.1"/>
    <property type="molecule type" value="Genomic_DNA"/>
</dbReference>
<evidence type="ECO:0000313" key="12">
    <source>
        <dbReference type="Proteomes" id="UP000182719"/>
    </source>
</evidence>
<dbReference type="SUPFAM" id="SSF56784">
    <property type="entry name" value="HAD-like"/>
    <property type="match status" value="1"/>
</dbReference>
<keyword evidence="5" id="KW-0479">Metal-binding</keyword>
<keyword evidence="6" id="KW-0378">Hydrolase</keyword>
<reference evidence="12" key="1">
    <citation type="submission" date="2016-10" db="EMBL/GenBank/DDBJ databases">
        <authorList>
            <person name="Varghese N."/>
            <person name="Submissions S."/>
        </authorList>
    </citation>
    <scope>NUCLEOTIDE SEQUENCE [LARGE SCALE GENOMIC DNA]</scope>
    <source>
        <strain evidence="12">DSM 17044</strain>
    </source>
</reference>
<evidence type="ECO:0000256" key="7">
    <source>
        <dbReference type="ARBA" id="ARBA00022842"/>
    </source>
</evidence>
<comment type="catalytic activity">
    <reaction evidence="10">
        <text>O-phospho-D-serine + H2O = D-serine + phosphate</text>
        <dbReference type="Rhea" id="RHEA:24873"/>
        <dbReference type="ChEBI" id="CHEBI:15377"/>
        <dbReference type="ChEBI" id="CHEBI:35247"/>
        <dbReference type="ChEBI" id="CHEBI:43474"/>
        <dbReference type="ChEBI" id="CHEBI:58680"/>
        <dbReference type="EC" id="3.1.3.3"/>
    </reaction>
</comment>